<dbReference type="GO" id="GO:0006740">
    <property type="term" value="P:NADPH regeneration"/>
    <property type="evidence" value="ECO:0007669"/>
    <property type="project" value="TreeGrafter"/>
</dbReference>
<evidence type="ECO:0000313" key="16">
    <source>
        <dbReference type="Proteomes" id="UP000051497"/>
    </source>
</evidence>
<accession>A0A0Q9YNU3</accession>
<dbReference type="GO" id="GO:0050661">
    <property type="term" value="F:NADP binding"/>
    <property type="evidence" value="ECO:0007669"/>
    <property type="project" value="TreeGrafter"/>
</dbReference>
<comment type="caution">
    <text evidence="14">The sequence shown here is derived from an EMBL/GenBank/DDBJ whole genome shotgun (WGS) entry which is preliminary data.</text>
</comment>
<dbReference type="Pfam" id="PF05222">
    <property type="entry name" value="AlaDh_PNT_N"/>
    <property type="match status" value="1"/>
</dbReference>
<evidence type="ECO:0000256" key="4">
    <source>
        <dbReference type="ARBA" id="ARBA00022741"/>
    </source>
</evidence>
<dbReference type="FunFam" id="3.40.50.720:FF:000188">
    <property type="entry name" value="NAD(P) transhydrogenase alpha subunit 1"/>
    <property type="match status" value="1"/>
</dbReference>
<dbReference type="STRING" id="295108.HT99x_00806"/>
<dbReference type="AlphaFoldDB" id="A0A0Q9YNU3"/>
<dbReference type="CDD" id="cd05304">
    <property type="entry name" value="Rubrum_tdh"/>
    <property type="match status" value="1"/>
</dbReference>
<reference evidence="15" key="3">
    <citation type="submission" date="2021-06" db="EMBL/GenBank/DDBJ databases">
        <title>Genomic Description and Analysis of Intracellular Bacteria, Candidatus Berkiella cookevillensis and Candidatus Berkiella aquae.</title>
        <authorList>
            <person name="Kidane D.T."/>
            <person name="Mehari Y.T."/>
            <person name="Rice F.C."/>
            <person name="Arivett B.A."/>
            <person name="Farone A.L."/>
            <person name="Berk S.G."/>
            <person name="Farone M.B."/>
        </authorList>
    </citation>
    <scope>NUCLEOTIDE SEQUENCE</scope>
    <source>
        <strain evidence="15">HT99</strain>
    </source>
</reference>
<dbReference type="SMART" id="SM01003">
    <property type="entry name" value="AlaDh_PNT_N"/>
    <property type="match status" value="1"/>
</dbReference>
<dbReference type="GO" id="GO:0016491">
    <property type="term" value="F:oxidoreductase activity"/>
    <property type="evidence" value="ECO:0007669"/>
    <property type="project" value="UniProtKB-KW"/>
</dbReference>
<evidence type="ECO:0000256" key="7">
    <source>
        <dbReference type="ARBA" id="ARBA00023027"/>
    </source>
</evidence>
<proteinExistence type="inferred from homology"/>
<dbReference type="RefSeq" id="WP_200957092.1">
    <property type="nucleotide sequence ID" value="NZ_LKAJ02000001.1"/>
</dbReference>
<dbReference type="GO" id="GO:0008750">
    <property type="term" value="F:proton-translocating NAD(P)+ transhydrogenase activity"/>
    <property type="evidence" value="ECO:0007669"/>
    <property type="project" value="UniProtKB-EC"/>
</dbReference>
<dbReference type="InterPro" id="IPR007886">
    <property type="entry name" value="AlaDH/PNT_N"/>
</dbReference>
<dbReference type="GO" id="GO:0005886">
    <property type="term" value="C:plasma membrane"/>
    <property type="evidence" value="ECO:0007669"/>
    <property type="project" value="TreeGrafter"/>
</dbReference>
<dbReference type="EC" id="7.1.1.1" evidence="3"/>
<dbReference type="Pfam" id="PF01262">
    <property type="entry name" value="AlaDh_PNT_C"/>
    <property type="match status" value="1"/>
</dbReference>
<dbReference type="EMBL" id="LKAJ02000001">
    <property type="protein sequence ID" value="MCS5712415.1"/>
    <property type="molecule type" value="Genomic_DNA"/>
</dbReference>
<comment type="function">
    <text evidence="1">The transhydrogenation between NADH and NADP is coupled to respiration and ATP hydrolysis and functions as a proton pump across the membrane.</text>
</comment>
<dbReference type="EMBL" id="LKAJ01000002">
    <property type="protein sequence ID" value="KRG22384.1"/>
    <property type="molecule type" value="Genomic_DNA"/>
</dbReference>
<dbReference type="NCBIfam" id="NF006942">
    <property type="entry name" value="PRK09424.1"/>
    <property type="match status" value="1"/>
</dbReference>
<reference evidence="14" key="1">
    <citation type="submission" date="2015-09" db="EMBL/GenBank/DDBJ databases">
        <title>Draft Genome Sequences of Two Novel Amoeba-resistant Intranuclear Bacteria, Candidatus Berkiella cookevillensis and Candidatus Berkiella aquae.</title>
        <authorList>
            <person name="Mehari Y.T."/>
            <person name="Arivett B.A."/>
            <person name="Farone A.L."/>
            <person name="Gunderson J.H."/>
            <person name="Farone M.B."/>
        </authorList>
    </citation>
    <scope>NUCLEOTIDE SEQUENCE [LARGE SCALE GENOMIC DNA]</scope>
    <source>
        <strain evidence="14">HT99</strain>
    </source>
</reference>
<evidence type="ECO:0000256" key="9">
    <source>
        <dbReference type="ARBA" id="ARBA00071353"/>
    </source>
</evidence>
<evidence type="ECO:0000256" key="8">
    <source>
        <dbReference type="ARBA" id="ARBA00048202"/>
    </source>
</evidence>
<evidence type="ECO:0000256" key="10">
    <source>
        <dbReference type="ARBA" id="ARBA00076996"/>
    </source>
</evidence>
<dbReference type="Gene3D" id="3.40.50.720">
    <property type="entry name" value="NAD(P)-binding Rossmann-like Domain"/>
    <property type="match status" value="2"/>
</dbReference>
<evidence type="ECO:0000256" key="3">
    <source>
        <dbReference type="ARBA" id="ARBA00012943"/>
    </source>
</evidence>
<keyword evidence="4" id="KW-0547">Nucleotide-binding</keyword>
<feature type="domain" description="Alanine dehydrogenase/pyridine nucleotide transhydrogenase N-terminal" evidence="13">
    <location>
        <begin position="4"/>
        <end position="137"/>
    </location>
</feature>
<dbReference type="PANTHER" id="PTHR10160:SF19">
    <property type="entry name" value="PROTON-TRANSLOCATING NAD(P)(+) TRANSHYDROGENASE"/>
    <property type="match status" value="1"/>
</dbReference>
<evidence type="ECO:0000313" key="15">
    <source>
        <dbReference type="EMBL" id="MCS5712415.1"/>
    </source>
</evidence>
<feature type="domain" description="Alanine dehydrogenase/pyridine nucleotide transhydrogenase NAD(H)-binding" evidence="12">
    <location>
        <begin position="146"/>
        <end position="308"/>
    </location>
</feature>
<organism evidence="14">
    <name type="scientific">Candidatus Berkiella aquae</name>
    <dbReference type="NCBI Taxonomy" id="295108"/>
    <lineage>
        <taxon>Bacteria</taxon>
        <taxon>Pseudomonadati</taxon>
        <taxon>Pseudomonadota</taxon>
        <taxon>Gammaproteobacteria</taxon>
        <taxon>Candidatus Berkiellales</taxon>
        <taxon>Candidatus Berkiellaceae</taxon>
        <taxon>Candidatus Berkiella</taxon>
    </lineage>
</organism>
<comment type="catalytic activity">
    <reaction evidence="8">
        <text>NAD(+) + NADPH + H(+)(in) = NADH + NADP(+) + H(+)(out)</text>
        <dbReference type="Rhea" id="RHEA:47992"/>
        <dbReference type="ChEBI" id="CHEBI:15378"/>
        <dbReference type="ChEBI" id="CHEBI:57540"/>
        <dbReference type="ChEBI" id="CHEBI:57783"/>
        <dbReference type="ChEBI" id="CHEBI:57945"/>
        <dbReference type="ChEBI" id="CHEBI:58349"/>
        <dbReference type="EC" id="7.1.1.1"/>
    </reaction>
</comment>
<name>A0A0Q9YNU3_9GAMM</name>
<dbReference type="SMART" id="SM01002">
    <property type="entry name" value="AlaDh_PNT_C"/>
    <property type="match status" value="1"/>
</dbReference>
<dbReference type="SUPFAM" id="SSF52283">
    <property type="entry name" value="Formate/glycerate dehydrogenase catalytic domain-like"/>
    <property type="match status" value="1"/>
</dbReference>
<evidence type="ECO:0000256" key="11">
    <source>
        <dbReference type="ARBA" id="ARBA00084087"/>
    </source>
</evidence>
<evidence type="ECO:0000256" key="5">
    <source>
        <dbReference type="ARBA" id="ARBA00022857"/>
    </source>
</evidence>
<dbReference type="PATRIC" id="fig|1590043.3.peg.805"/>
<dbReference type="PANTHER" id="PTHR10160">
    <property type="entry name" value="NAD(P) TRANSHYDROGENASE"/>
    <property type="match status" value="1"/>
</dbReference>
<sequence length="366" mass="39182">MRIAIPKEISSGENRVALVPTLVSNLTQLGCQILLEKGAGLNAHFRDEDYVGVELHDSAQSLYQNADVILKVESPTQDEIKLFKKDAIVIGMLSPGRYPDRVQAMSEQHITSFALENLPRISRAQVMDALSSQATITGYKAALLAANFLPRFFPMLTTAAGTIRPATVLVIGAGVAGLQAIATAHRLGAIVRAYDIRPAAREQVESLGAKMINIDIHAEGTGGYARELTEEEKQKQTQALANAVKDADAVITTALIPGKSAPKIITTAMVESMKPGSVIIDIAAIAGGNCELTQAHQTVTHQGVIINGPVNLPSMLAKDASIMYAKNVVSFLSLFIKEGKINIDWEDPILAQSVLTHDGKMLQKAS</sequence>
<dbReference type="InterPro" id="IPR007698">
    <property type="entry name" value="AlaDH/PNT_NAD(H)-bd"/>
</dbReference>
<dbReference type="InterPro" id="IPR008143">
    <property type="entry name" value="Ala_DH/PNT_CS2"/>
</dbReference>
<comment type="similarity">
    <text evidence="2">Belongs to the AlaDH/PNT family.</text>
</comment>
<dbReference type="Proteomes" id="UP000051497">
    <property type="component" value="Unassembled WGS sequence"/>
</dbReference>
<evidence type="ECO:0000259" key="13">
    <source>
        <dbReference type="SMART" id="SM01003"/>
    </source>
</evidence>
<keyword evidence="7" id="KW-0520">NAD</keyword>
<dbReference type="PROSITE" id="PS00837">
    <property type="entry name" value="ALADH_PNT_2"/>
    <property type="match status" value="1"/>
</dbReference>
<reference evidence="15" key="2">
    <citation type="journal article" date="2016" name="Genome Announc.">
        <title>Draft Genome Sequences of Two Novel Amoeba-Resistant Intranuclear Bacteria, 'Candidatus Berkiella cookevillensis' and 'Candidatus Berkiella aquae'.</title>
        <authorList>
            <person name="Mehari Y.T."/>
            <person name="Arivett B.A."/>
            <person name="Farone A.L."/>
            <person name="Gunderson J.H."/>
            <person name="Farone M.B."/>
        </authorList>
    </citation>
    <scope>NUCLEOTIDE SEQUENCE</scope>
    <source>
        <strain evidence="15">HT99</strain>
    </source>
</reference>
<evidence type="ECO:0000256" key="1">
    <source>
        <dbReference type="ARBA" id="ARBA00003943"/>
    </source>
</evidence>
<evidence type="ECO:0000313" key="14">
    <source>
        <dbReference type="EMBL" id="KRG22384.1"/>
    </source>
</evidence>
<keyword evidence="6" id="KW-1278">Translocase</keyword>
<evidence type="ECO:0000259" key="12">
    <source>
        <dbReference type="SMART" id="SM01002"/>
    </source>
</evidence>
<keyword evidence="16" id="KW-1185">Reference proteome</keyword>
<dbReference type="InterPro" id="IPR036291">
    <property type="entry name" value="NAD(P)-bd_dom_sf"/>
</dbReference>
<evidence type="ECO:0000256" key="2">
    <source>
        <dbReference type="ARBA" id="ARBA00005689"/>
    </source>
</evidence>
<keyword evidence="14" id="KW-0560">Oxidoreductase</keyword>
<evidence type="ECO:0000256" key="6">
    <source>
        <dbReference type="ARBA" id="ARBA00022967"/>
    </source>
</evidence>
<keyword evidence="5" id="KW-0521">NADP</keyword>
<protein>
    <recommendedName>
        <fullName evidence="9">NAD(P) transhydrogenase subunit alpha part 1</fullName>
        <ecNumber evidence="3">7.1.1.1</ecNumber>
    </recommendedName>
    <alternativeName>
        <fullName evidence="11">Nicotinamide nucleotide transhydrogenase subunit alpha 1</fullName>
    </alternativeName>
    <alternativeName>
        <fullName evidence="10">Pyridine nucleotide transhydrogenase subunit alpha 1</fullName>
    </alternativeName>
</protein>
<dbReference type="SUPFAM" id="SSF51735">
    <property type="entry name" value="NAD(P)-binding Rossmann-fold domains"/>
    <property type="match status" value="1"/>
</dbReference>
<gene>
    <name evidence="14" type="primary">pntAA</name>
    <name evidence="14" type="ORF">HT99x_00806</name>
    <name evidence="15" type="ORF">HT99x_013315</name>
</gene>